<sequence>MRKSDSKGQRQGTAERIPHEIDTVEFQGIKDPSQMCNPGLDAVVNPVRPLCETEAHHVRRNDAAMPG</sequence>
<dbReference type="HOGENOM" id="CLU_2809194_0_0_6"/>
<evidence type="ECO:0000313" key="1">
    <source>
        <dbReference type="EMBL" id="AFO50093.1"/>
    </source>
</evidence>
<dbReference type="AlphaFoldDB" id="I7BEI9"/>
<reference evidence="2" key="1">
    <citation type="journal article" date="2013" name="Microb. Biotechnol.">
        <title>Metabolic potential of the organic-solvent tolerant Pseudomonas putida DOT-T1E deduced from its annotated genome.</title>
        <authorList>
            <person name="Udaondo Z."/>
            <person name="Molina L."/>
            <person name="Daniels C."/>
            <person name="Gomez M.J."/>
            <person name="Molina-Henares M.A."/>
            <person name="Matilla M.A."/>
            <person name="Roca A."/>
            <person name="Fernandez M."/>
            <person name="Duque E."/>
            <person name="Segura A."/>
            <person name="Ramos J.L."/>
        </authorList>
    </citation>
    <scope>NUCLEOTIDE SEQUENCE [LARGE SCALE GENOMIC DNA]</scope>
    <source>
        <strain evidence="2">DOT-T1E</strain>
    </source>
</reference>
<name>I7BEI9_PSEPT</name>
<evidence type="ECO:0000313" key="2">
    <source>
        <dbReference type="Proteomes" id="UP000006503"/>
    </source>
</evidence>
<dbReference type="EMBL" id="CP003734">
    <property type="protein sequence ID" value="AFO50093.1"/>
    <property type="molecule type" value="Genomic_DNA"/>
</dbReference>
<protein>
    <submittedName>
        <fullName evidence="1">Uncharacterized protein</fullName>
    </submittedName>
</protein>
<dbReference type="KEGG" id="ppx:T1E_4264"/>
<gene>
    <name evidence="1" type="ordered locus">T1E_4264</name>
</gene>
<dbReference type="Proteomes" id="UP000006503">
    <property type="component" value="Chromosome"/>
</dbReference>
<proteinExistence type="predicted"/>
<organism evidence="1 2">
    <name type="scientific">Pseudomonas putida (strain DOT-T1E)</name>
    <dbReference type="NCBI Taxonomy" id="1196325"/>
    <lineage>
        <taxon>Bacteria</taxon>
        <taxon>Pseudomonadati</taxon>
        <taxon>Pseudomonadota</taxon>
        <taxon>Gammaproteobacteria</taxon>
        <taxon>Pseudomonadales</taxon>
        <taxon>Pseudomonadaceae</taxon>
        <taxon>Pseudomonas</taxon>
    </lineage>
</organism>
<accession>I7BEI9</accession>